<dbReference type="PANTHER" id="PTHR31885:SF6">
    <property type="entry name" value="GH04784P"/>
    <property type="match status" value="1"/>
</dbReference>
<feature type="transmembrane region" description="Helical" evidence="6">
    <location>
        <begin position="197"/>
        <end position="217"/>
    </location>
</feature>
<feature type="transmembrane region" description="Helical" evidence="6">
    <location>
        <begin position="118"/>
        <end position="135"/>
    </location>
</feature>
<feature type="transmembrane region" description="Helical" evidence="6">
    <location>
        <begin position="37"/>
        <end position="55"/>
    </location>
</feature>
<evidence type="ECO:0000256" key="4">
    <source>
        <dbReference type="ARBA" id="ARBA00022989"/>
    </source>
</evidence>
<evidence type="ECO:0000313" key="7">
    <source>
        <dbReference type="EMBL" id="MDQ0642053.1"/>
    </source>
</evidence>
<reference evidence="7 8" key="1">
    <citation type="submission" date="2023-07" db="EMBL/GenBank/DDBJ databases">
        <title>Comparative genomics of wheat-associated soil bacteria to identify genetic determinants of phenazine resistance.</title>
        <authorList>
            <person name="Mouncey N."/>
        </authorList>
    </citation>
    <scope>NUCLEOTIDE SEQUENCE [LARGE SCALE GENOMIC DNA]</scope>
    <source>
        <strain evidence="7 8">W2I7</strain>
    </source>
</reference>
<dbReference type="Proteomes" id="UP001239085">
    <property type="component" value="Unassembled WGS sequence"/>
</dbReference>
<gene>
    <name evidence="7" type="ORF">QFZ46_000213</name>
</gene>
<feature type="transmembrane region" description="Helical" evidence="6">
    <location>
        <begin position="89"/>
        <end position="111"/>
    </location>
</feature>
<feature type="transmembrane region" description="Helical" evidence="6">
    <location>
        <begin position="165"/>
        <end position="185"/>
    </location>
</feature>
<dbReference type="Pfam" id="PF07947">
    <property type="entry name" value="YhhN"/>
    <property type="match status" value="1"/>
</dbReference>
<feature type="transmembrane region" description="Helical" evidence="6">
    <location>
        <begin position="12"/>
        <end position="31"/>
    </location>
</feature>
<dbReference type="PANTHER" id="PTHR31885">
    <property type="entry name" value="GH04784P"/>
    <property type="match status" value="1"/>
</dbReference>
<sequence>MQRGAQTRTPLPWAFVPYVVISIVHVVALALQSDIASPTKLWLMPLLAVPVLLSVRLRPTSAIALLLAAIALSWLGDGAGAFFPGGPELPLMLMFFGLAHIAYIVLFVRVIAVRRMPWWALVFAVWWILMLVVLGPHTGELFFAVAAYGLVLGGTAAFSTRCHPLVVWGGVFFLISDTVLAFRLFTPDSMPQWTSPLVMLTYTLGQGLIVAGALMSVRARRSA</sequence>
<evidence type="ECO:0000256" key="2">
    <source>
        <dbReference type="ARBA" id="ARBA00007375"/>
    </source>
</evidence>
<evidence type="ECO:0000256" key="5">
    <source>
        <dbReference type="ARBA" id="ARBA00023136"/>
    </source>
</evidence>
<evidence type="ECO:0000313" key="8">
    <source>
        <dbReference type="Proteomes" id="UP001239085"/>
    </source>
</evidence>
<feature type="transmembrane region" description="Helical" evidence="6">
    <location>
        <begin position="62"/>
        <end position="83"/>
    </location>
</feature>
<keyword evidence="8" id="KW-1185">Reference proteome</keyword>
<comment type="similarity">
    <text evidence="2">Belongs to the TMEM86 family.</text>
</comment>
<evidence type="ECO:0000256" key="6">
    <source>
        <dbReference type="SAM" id="Phobius"/>
    </source>
</evidence>
<keyword evidence="5 6" id="KW-0472">Membrane</keyword>
<name>A0ABU0P3Z2_9MICO</name>
<feature type="transmembrane region" description="Helical" evidence="6">
    <location>
        <begin position="141"/>
        <end position="158"/>
    </location>
</feature>
<keyword evidence="4 6" id="KW-1133">Transmembrane helix</keyword>
<dbReference type="InterPro" id="IPR012506">
    <property type="entry name" value="TMEM86B-like"/>
</dbReference>
<proteinExistence type="inferred from homology"/>
<dbReference type="EMBL" id="JAUSXK010000001">
    <property type="protein sequence ID" value="MDQ0642053.1"/>
    <property type="molecule type" value="Genomic_DNA"/>
</dbReference>
<accession>A0ABU0P3Z2</accession>
<keyword evidence="3 6" id="KW-0812">Transmembrane</keyword>
<protein>
    <recommendedName>
        <fullName evidence="9">Lysoplasmalogenase</fullName>
    </recommendedName>
</protein>
<evidence type="ECO:0000256" key="1">
    <source>
        <dbReference type="ARBA" id="ARBA00004141"/>
    </source>
</evidence>
<comment type="caution">
    <text evidence="7">The sequence shown here is derived from an EMBL/GenBank/DDBJ whole genome shotgun (WGS) entry which is preliminary data.</text>
</comment>
<evidence type="ECO:0000256" key="3">
    <source>
        <dbReference type="ARBA" id="ARBA00022692"/>
    </source>
</evidence>
<comment type="subcellular location">
    <subcellularLocation>
        <location evidence="1">Membrane</location>
        <topology evidence="1">Multi-pass membrane protein</topology>
    </subcellularLocation>
</comment>
<evidence type="ECO:0008006" key="9">
    <source>
        <dbReference type="Google" id="ProtNLM"/>
    </source>
</evidence>
<dbReference type="RefSeq" id="WP_307357483.1">
    <property type="nucleotide sequence ID" value="NZ_JAUSXK010000001.1"/>
</dbReference>
<organism evidence="7 8">
    <name type="scientific">Microbacterium murale</name>
    <dbReference type="NCBI Taxonomy" id="1081040"/>
    <lineage>
        <taxon>Bacteria</taxon>
        <taxon>Bacillati</taxon>
        <taxon>Actinomycetota</taxon>
        <taxon>Actinomycetes</taxon>
        <taxon>Micrococcales</taxon>
        <taxon>Microbacteriaceae</taxon>
        <taxon>Microbacterium</taxon>
    </lineage>
</organism>